<reference evidence="6" key="1">
    <citation type="journal article" date="2015" name="MBio">
        <title>Genome-resolved metagenomic analysis reveals roles for candidate phyla and other microbial community members in biogeochemical transformations in oil reservoirs.</title>
        <authorList>
            <person name="Hu P."/>
            <person name="Tom L."/>
            <person name="Singh A."/>
            <person name="Thomas B.C."/>
            <person name="Baker B.J."/>
            <person name="Piceno Y.M."/>
            <person name="Andersen G.L."/>
            <person name="Banfield J.F."/>
        </authorList>
    </citation>
    <scope>NUCLEOTIDE SEQUENCE [LARGE SCALE GENOMIC DNA]</scope>
    <source>
        <strain evidence="5">62_101</strain>
        <strain evidence="6">63_41</strain>
    </source>
</reference>
<keyword evidence="3 6" id="KW-0328">Glycosyltransferase</keyword>
<gene>
    <name evidence="3" type="primary">hpt</name>
    <name evidence="5" type="ORF">XD82_0344</name>
    <name evidence="6" type="ORF">XE10_0562</name>
</gene>
<dbReference type="Proteomes" id="UP000054323">
    <property type="component" value="Unassembled WGS sequence"/>
</dbReference>
<dbReference type="InterPro" id="IPR050118">
    <property type="entry name" value="Pur/Pyrimidine_PRTase"/>
</dbReference>
<dbReference type="Pfam" id="PF00156">
    <property type="entry name" value="Pribosyltran"/>
    <property type="match status" value="1"/>
</dbReference>
<feature type="domain" description="Phosphoribosyltransferase" evidence="4">
    <location>
        <begin position="36"/>
        <end position="181"/>
    </location>
</feature>
<comment type="similarity">
    <text evidence="3">Belongs to the purine/pyrimidine phosphoribosyltransferase family. Archaeal HPRT subfamily.</text>
</comment>
<evidence type="ECO:0000313" key="8">
    <source>
        <dbReference type="Proteomes" id="UP000054598"/>
    </source>
</evidence>
<dbReference type="Gene3D" id="3.40.50.2020">
    <property type="match status" value="1"/>
</dbReference>
<dbReference type="EC" id="2.4.2.8" evidence="3"/>
<dbReference type="GO" id="GO:0032264">
    <property type="term" value="P:IMP salvage"/>
    <property type="evidence" value="ECO:0007669"/>
    <property type="project" value="UniProtKB-UniRule"/>
</dbReference>
<dbReference type="PANTHER" id="PTHR43864:SF1">
    <property type="entry name" value="XANTHINE PHOSPHORIBOSYLTRANSFERASE"/>
    <property type="match status" value="1"/>
</dbReference>
<dbReference type="InterPro" id="IPR029057">
    <property type="entry name" value="PRTase-like"/>
</dbReference>
<dbReference type="EMBL" id="LGGD01000025">
    <property type="protein sequence ID" value="KUK63406.1"/>
    <property type="molecule type" value="Genomic_DNA"/>
</dbReference>
<dbReference type="UniPathway" id="UPA00591">
    <property type="reaction ID" value="UER00648"/>
</dbReference>
<name>A0A117MGK7_9EURY</name>
<proteinExistence type="inferred from homology"/>
<comment type="catalytic activity">
    <reaction evidence="3">
        <text>IMP + diphosphate = hypoxanthine + 5-phospho-alpha-D-ribose 1-diphosphate</text>
        <dbReference type="Rhea" id="RHEA:17973"/>
        <dbReference type="ChEBI" id="CHEBI:17368"/>
        <dbReference type="ChEBI" id="CHEBI:33019"/>
        <dbReference type="ChEBI" id="CHEBI:58017"/>
        <dbReference type="ChEBI" id="CHEBI:58053"/>
        <dbReference type="EC" id="2.4.2.8"/>
    </reaction>
</comment>
<sequence length="183" mass="19753">MLERLIHSLETSPVMKRGEYNYFINPITDGVPLLEPAVLREIGCAMVRCLDLEGVDKIVVCEAMGIHIGVALSMMTDIPLVVVRKRSYDLPGEVAVHQTTGYSKGELYLNGVGAGDRVVIIDDVCSTGGTLRALISAIEQVGAEIADICVVIGRGDADICRPLKTLVKIEVSETQVRVVDTCL</sequence>
<comment type="caution">
    <text evidence="6">The sequence shown here is derived from an EMBL/GenBank/DDBJ whole genome shotgun (WGS) entry which is preliminary data.</text>
</comment>
<dbReference type="PANTHER" id="PTHR43864">
    <property type="entry name" value="HYPOXANTHINE/GUANINE PHOSPHORIBOSYLTRANSFERASE"/>
    <property type="match status" value="1"/>
</dbReference>
<dbReference type="EMBL" id="LGHE01000042">
    <property type="protein sequence ID" value="KUL03045.1"/>
    <property type="molecule type" value="Genomic_DNA"/>
</dbReference>
<evidence type="ECO:0000256" key="3">
    <source>
        <dbReference type="HAMAP-Rule" id="MF_01467"/>
    </source>
</evidence>
<keyword evidence="2 3" id="KW-0660">Purine salvage</keyword>
<organism evidence="6 8">
    <name type="scientific">Methanoculleus marisnigri</name>
    <dbReference type="NCBI Taxonomy" id="2198"/>
    <lineage>
        <taxon>Archaea</taxon>
        <taxon>Methanobacteriati</taxon>
        <taxon>Methanobacteriota</taxon>
        <taxon>Stenosarchaea group</taxon>
        <taxon>Methanomicrobia</taxon>
        <taxon>Methanomicrobiales</taxon>
        <taxon>Methanomicrobiaceae</taxon>
        <taxon>Methanoculleus</taxon>
    </lineage>
</organism>
<reference evidence="7 8" key="2">
    <citation type="journal article" date="2015" name="MBio">
        <title>Genome-Resolved Metagenomic Analysis Reveals Roles for Candidate Phyla and Other Microbial Community Members in Biogeochemical Transformations in Oil Reservoirs.</title>
        <authorList>
            <person name="Hu P."/>
            <person name="Tom L."/>
            <person name="Singh A."/>
            <person name="Thomas B.C."/>
            <person name="Baker B.J."/>
            <person name="Piceno Y.M."/>
            <person name="Andersen G.L."/>
            <person name="Banfield J.F."/>
        </authorList>
    </citation>
    <scope>NUCLEOTIDE SEQUENCE [LARGE SCALE GENOMIC DNA]</scope>
</reference>
<comment type="subunit">
    <text evidence="3">Homodimer.</text>
</comment>
<dbReference type="GO" id="GO:0005737">
    <property type="term" value="C:cytoplasm"/>
    <property type="evidence" value="ECO:0007669"/>
    <property type="project" value="UniProtKB-SubCell"/>
</dbReference>
<comment type="catalytic activity">
    <reaction evidence="3">
        <text>GMP + diphosphate = guanine + 5-phospho-alpha-D-ribose 1-diphosphate</text>
        <dbReference type="Rhea" id="RHEA:25424"/>
        <dbReference type="ChEBI" id="CHEBI:16235"/>
        <dbReference type="ChEBI" id="CHEBI:33019"/>
        <dbReference type="ChEBI" id="CHEBI:58017"/>
        <dbReference type="ChEBI" id="CHEBI:58115"/>
    </reaction>
</comment>
<evidence type="ECO:0000259" key="4">
    <source>
        <dbReference type="Pfam" id="PF00156"/>
    </source>
</evidence>
<dbReference type="NCBIfam" id="NF040646">
    <property type="entry name" value="HPT_Archaea"/>
    <property type="match status" value="1"/>
</dbReference>
<dbReference type="SUPFAM" id="SSF53271">
    <property type="entry name" value="PRTase-like"/>
    <property type="match status" value="1"/>
</dbReference>
<evidence type="ECO:0000313" key="7">
    <source>
        <dbReference type="Proteomes" id="UP000054323"/>
    </source>
</evidence>
<dbReference type="HAMAP" id="MF_01467">
    <property type="entry name" value="Hypx_phosphoribosyltr"/>
    <property type="match status" value="1"/>
</dbReference>
<dbReference type="InterPro" id="IPR026597">
    <property type="entry name" value="HGPRTase-like"/>
</dbReference>
<dbReference type="GO" id="GO:0006166">
    <property type="term" value="P:purine ribonucleoside salvage"/>
    <property type="evidence" value="ECO:0007669"/>
    <property type="project" value="UniProtKB-KW"/>
</dbReference>
<keyword evidence="1 3" id="KW-0808">Transferase</keyword>
<evidence type="ECO:0000256" key="1">
    <source>
        <dbReference type="ARBA" id="ARBA00022679"/>
    </source>
</evidence>
<comment type="function">
    <text evidence="3">Catalyzes a salvage reaction resulting in the formation of IMP that is energically less costly than de novo synthesis.</text>
</comment>
<evidence type="ECO:0000313" key="6">
    <source>
        <dbReference type="EMBL" id="KUL03045.1"/>
    </source>
</evidence>
<comment type="subcellular location">
    <subcellularLocation>
        <location evidence="3">Cytoplasm</location>
    </subcellularLocation>
</comment>
<dbReference type="CDD" id="cd06223">
    <property type="entry name" value="PRTases_typeI"/>
    <property type="match status" value="1"/>
</dbReference>
<accession>A0A117MGK7</accession>
<evidence type="ECO:0000313" key="5">
    <source>
        <dbReference type="EMBL" id="KUK63406.1"/>
    </source>
</evidence>
<dbReference type="AlphaFoldDB" id="A0A117MGK7"/>
<dbReference type="NCBIfam" id="NF002635">
    <property type="entry name" value="PRK02304.1-4"/>
    <property type="match status" value="1"/>
</dbReference>
<comment type="pathway">
    <text evidence="3">Purine metabolism; IMP biosynthesis via salvage pathway; IMP from hypoxanthine: step 1/1.</text>
</comment>
<dbReference type="Proteomes" id="UP000054598">
    <property type="component" value="Unassembled WGS sequence"/>
</dbReference>
<evidence type="ECO:0000256" key="2">
    <source>
        <dbReference type="ARBA" id="ARBA00022726"/>
    </source>
</evidence>
<keyword evidence="3" id="KW-0963">Cytoplasm</keyword>
<dbReference type="GO" id="GO:0004422">
    <property type="term" value="F:hypoxanthine phosphoribosyltransferase activity"/>
    <property type="evidence" value="ECO:0007669"/>
    <property type="project" value="UniProtKB-UniRule"/>
</dbReference>
<dbReference type="PATRIC" id="fig|2198.3.peg.369"/>
<protein>
    <recommendedName>
        <fullName evidence="3">Hypoxanthine/guanine phosphoribosyltransferase</fullName>
        <shortName evidence="3">HGPRTase</shortName>
        <ecNumber evidence="3">2.4.2.8</ecNumber>
    </recommendedName>
</protein>
<dbReference type="InterPro" id="IPR000836">
    <property type="entry name" value="PRTase_dom"/>
</dbReference>